<dbReference type="EMBL" id="RHFK02000022">
    <property type="protein sequence ID" value="TWW55160.1"/>
    <property type="molecule type" value="Genomic_DNA"/>
</dbReference>
<proteinExistence type="predicted"/>
<dbReference type="AlphaFoldDB" id="A0A5C6MP37"/>
<reference evidence="2 3" key="1">
    <citation type="submission" date="2019-04" db="EMBL/GenBank/DDBJ databases">
        <title>Chromosome genome assembly for Takifugu flavidus.</title>
        <authorList>
            <person name="Xiao S."/>
        </authorList>
    </citation>
    <scope>NUCLEOTIDE SEQUENCE [LARGE SCALE GENOMIC DNA]</scope>
    <source>
        <strain evidence="2">HTHZ2018</strain>
        <tissue evidence="2">Muscle</tissue>
    </source>
</reference>
<evidence type="ECO:0000313" key="2">
    <source>
        <dbReference type="EMBL" id="TWW55160.1"/>
    </source>
</evidence>
<gene>
    <name evidence="2" type="ORF">D4764_09G0002090</name>
</gene>
<organism evidence="2 3">
    <name type="scientific">Takifugu flavidus</name>
    <name type="common">sansaifugu</name>
    <dbReference type="NCBI Taxonomy" id="433684"/>
    <lineage>
        <taxon>Eukaryota</taxon>
        <taxon>Metazoa</taxon>
        <taxon>Chordata</taxon>
        <taxon>Craniata</taxon>
        <taxon>Vertebrata</taxon>
        <taxon>Euteleostomi</taxon>
        <taxon>Actinopterygii</taxon>
        <taxon>Neopterygii</taxon>
        <taxon>Teleostei</taxon>
        <taxon>Neoteleostei</taxon>
        <taxon>Acanthomorphata</taxon>
        <taxon>Eupercaria</taxon>
        <taxon>Tetraodontiformes</taxon>
        <taxon>Tetradontoidea</taxon>
        <taxon>Tetraodontidae</taxon>
        <taxon>Takifugu</taxon>
    </lineage>
</organism>
<accession>A0A5C6MP37</accession>
<keyword evidence="3" id="KW-1185">Reference proteome</keyword>
<comment type="caution">
    <text evidence="2">The sequence shown here is derived from an EMBL/GenBank/DDBJ whole genome shotgun (WGS) entry which is preliminary data.</text>
</comment>
<feature type="compositionally biased region" description="Basic and acidic residues" evidence="1">
    <location>
        <begin position="132"/>
        <end position="142"/>
    </location>
</feature>
<feature type="region of interest" description="Disordered" evidence="1">
    <location>
        <begin position="126"/>
        <end position="146"/>
    </location>
</feature>
<protein>
    <submittedName>
        <fullName evidence="2">Uncharacterized protein</fullName>
    </submittedName>
</protein>
<dbReference type="Proteomes" id="UP000324091">
    <property type="component" value="Chromosome 9"/>
</dbReference>
<sequence>MKKRKSMVSQNVKKGNKVSELLGSLVSLRLVKRQTRLFAPRLDELNFCTAVELTILSAPARHPCHTLKESNSQPLTAARRRPTLPSVWQVEERMVLGGRKRYGRYREKHFIFSDACGRVKSAAWSAPHPHCRRDSRSDRAEPEGCGGGKWLYVQGAGGDDSITFSEQPDSRLQ</sequence>
<name>A0A5C6MP37_9TELE</name>
<evidence type="ECO:0000256" key="1">
    <source>
        <dbReference type="SAM" id="MobiDB-lite"/>
    </source>
</evidence>
<evidence type="ECO:0000313" key="3">
    <source>
        <dbReference type="Proteomes" id="UP000324091"/>
    </source>
</evidence>